<dbReference type="PANTHER" id="PTHR38471:SF2">
    <property type="entry name" value="FOUR HELIX BUNDLE PROTEIN"/>
    <property type="match status" value="1"/>
</dbReference>
<sequence length="97" mass="11409">MNYPKFELYELGSQTRRSSNSAPANLAEGFGNKHTNIYTETISRAQGEIRETKHHLRMACKKQYLDENKLQYFITEYERCSKMLYKLEQALLSARKP</sequence>
<comment type="caution">
    <text evidence="1">The sequence shown here is derived from an EMBL/GenBank/DDBJ whole genome shotgun (WGS) entry which is preliminary data.</text>
</comment>
<dbReference type="Gene3D" id="1.20.1440.60">
    <property type="entry name" value="23S rRNA-intervening sequence"/>
    <property type="match status" value="1"/>
</dbReference>
<dbReference type="Proteomes" id="UP000177682">
    <property type="component" value="Unassembled WGS sequence"/>
</dbReference>
<dbReference type="AlphaFoldDB" id="A0A1F5PK92"/>
<evidence type="ECO:0008006" key="3">
    <source>
        <dbReference type="Google" id="ProtNLM"/>
    </source>
</evidence>
<dbReference type="NCBIfam" id="TIGR02436">
    <property type="entry name" value="four helix bundle protein"/>
    <property type="match status" value="1"/>
</dbReference>
<dbReference type="InterPro" id="IPR012657">
    <property type="entry name" value="23S_rRNA-intervening_sequence"/>
</dbReference>
<dbReference type="PANTHER" id="PTHR38471">
    <property type="entry name" value="FOUR HELIX BUNDLE PROTEIN"/>
    <property type="match status" value="1"/>
</dbReference>
<accession>A0A1F5PK92</accession>
<gene>
    <name evidence="1" type="ORF">A3E29_04250</name>
</gene>
<name>A0A1F5PK92_9BACT</name>
<organism evidence="1 2">
    <name type="scientific">Candidatus Doudnabacteria bacterium RIFCSPHIGHO2_12_FULL_48_16</name>
    <dbReference type="NCBI Taxonomy" id="1817838"/>
    <lineage>
        <taxon>Bacteria</taxon>
        <taxon>Candidatus Doudnaibacteriota</taxon>
    </lineage>
</organism>
<proteinExistence type="predicted"/>
<protein>
    <recommendedName>
        <fullName evidence="3">Four helix bundle protein</fullName>
    </recommendedName>
</protein>
<dbReference type="EMBL" id="MFEY01000007">
    <property type="protein sequence ID" value="OGE90279.1"/>
    <property type="molecule type" value="Genomic_DNA"/>
</dbReference>
<evidence type="ECO:0000313" key="2">
    <source>
        <dbReference type="Proteomes" id="UP000177682"/>
    </source>
</evidence>
<reference evidence="1 2" key="1">
    <citation type="journal article" date="2016" name="Nat. Commun.">
        <title>Thousands of microbial genomes shed light on interconnected biogeochemical processes in an aquifer system.</title>
        <authorList>
            <person name="Anantharaman K."/>
            <person name="Brown C.T."/>
            <person name="Hug L.A."/>
            <person name="Sharon I."/>
            <person name="Castelle C.J."/>
            <person name="Probst A.J."/>
            <person name="Thomas B.C."/>
            <person name="Singh A."/>
            <person name="Wilkins M.J."/>
            <person name="Karaoz U."/>
            <person name="Brodie E.L."/>
            <person name="Williams K.H."/>
            <person name="Hubbard S.S."/>
            <person name="Banfield J.F."/>
        </authorList>
    </citation>
    <scope>NUCLEOTIDE SEQUENCE [LARGE SCALE GENOMIC DNA]</scope>
</reference>
<dbReference type="InterPro" id="IPR036583">
    <property type="entry name" value="23S_rRNA_IVS_sf"/>
</dbReference>
<dbReference type="Pfam" id="PF05635">
    <property type="entry name" value="23S_rRNA_IVP"/>
    <property type="match status" value="1"/>
</dbReference>
<evidence type="ECO:0000313" key="1">
    <source>
        <dbReference type="EMBL" id="OGE90279.1"/>
    </source>
</evidence>
<dbReference type="SUPFAM" id="SSF158446">
    <property type="entry name" value="IVS-encoded protein-like"/>
    <property type="match status" value="1"/>
</dbReference>